<accession>A0A1E3R567</accession>
<dbReference type="AlphaFoldDB" id="A0A1E3R567"/>
<gene>
    <name evidence="2" type="ORF">BHQ17_25510</name>
</gene>
<feature type="compositionally biased region" description="Basic and acidic residues" evidence="1">
    <location>
        <begin position="1"/>
        <end position="12"/>
    </location>
</feature>
<dbReference type="Proteomes" id="UP000094243">
    <property type="component" value="Unassembled WGS sequence"/>
</dbReference>
<organism evidence="2 3">
    <name type="scientific">Mycolicibacterium holsaticum</name>
    <dbReference type="NCBI Taxonomy" id="152142"/>
    <lineage>
        <taxon>Bacteria</taxon>
        <taxon>Bacillati</taxon>
        <taxon>Actinomycetota</taxon>
        <taxon>Actinomycetes</taxon>
        <taxon>Mycobacteriales</taxon>
        <taxon>Mycobacteriaceae</taxon>
        <taxon>Mycolicibacterium</taxon>
    </lineage>
</organism>
<name>A0A1E3R567_9MYCO</name>
<dbReference type="EMBL" id="MIGZ01000227">
    <property type="protein sequence ID" value="ODQ84881.1"/>
    <property type="molecule type" value="Genomic_DNA"/>
</dbReference>
<evidence type="ECO:0000313" key="2">
    <source>
        <dbReference type="EMBL" id="ODQ84881.1"/>
    </source>
</evidence>
<feature type="region of interest" description="Disordered" evidence="1">
    <location>
        <begin position="1"/>
        <end position="36"/>
    </location>
</feature>
<comment type="caution">
    <text evidence="2">The sequence shown here is derived from an EMBL/GenBank/DDBJ whole genome shotgun (WGS) entry which is preliminary data.</text>
</comment>
<reference evidence="3" key="1">
    <citation type="submission" date="2016-09" db="EMBL/GenBank/DDBJ databases">
        <authorList>
            <person name="Greninger A.L."/>
            <person name="Jerome K.R."/>
            <person name="Mcnair B."/>
            <person name="Wallis C."/>
            <person name="Fang F."/>
        </authorList>
    </citation>
    <scope>NUCLEOTIDE SEQUENCE [LARGE SCALE GENOMIC DNA]</scope>
    <source>
        <strain evidence="3">M7</strain>
    </source>
</reference>
<proteinExistence type="predicted"/>
<keyword evidence="3" id="KW-1185">Reference proteome</keyword>
<evidence type="ECO:0000256" key="1">
    <source>
        <dbReference type="SAM" id="MobiDB-lite"/>
    </source>
</evidence>
<evidence type="ECO:0000313" key="3">
    <source>
        <dbReference type="Proteomes" id="UP000094243"/>
    </source>
</evidence>
<sequence length="67" mass="7012">MKGATVDEKTPDGDDPEVGTDVPDRDTDAETPSAPPRRALVISLRAAVVGAQILAKSAGRSISRLRL</sequence>
<protein>
    <submittedName>
        <fullName evidence="2">Uncharacterized protein</fullName>
    </submittedName>
</protein>